<organism evidence="3 4">
    <name type="scientific">Lientehia hominis</name>
    <dbReference type="NCBI Taxonomy" id="2897778"/>
    <lineage>
        <taxon>Bacteria</taxon>
        <taxon>Bacillati</taxon>
        <taxon>Bacillota</taxon>
        <taxon>Clostridia</taxon>
        <taxon>Lachnospirales</taxon>
        <taxon>Lachnospiraceae</taxon>
        <taxon>Lientehia</taxon>
    </lineage>
</organism>
<feature type="transmembrane region" description="Helical" evidence="2">
    <location>
        <begin position="12"/>
        <end position="34"/>
    </location>
</feature>
<keyword evidence="1" id="KW-0175">Coiled coil</keyword>
<evidence type="ECO:0000313" key="4">
    <source>
        <dbReference type="Proteomes" id="UP001299265"/>
    </source>
</evidence>
<evidence type="ECO:0000256" key="1">
    <source>
        <dbReference type="SAM" id="Coils"/>
    </source>
</evidence>
<gene>
    <name evidence="3" type="ORF">LQE92_11925</name>
</gene>
<sequence>MNGENLSITIKTILTVMGIITAAGGAIGVIIKVLSPYNRLKKRVSKHDDLLENDNNRLKEIEESNKHICKSMLVLLDHEITGNSIEKLKNAKSEMQEYLINK</sequence>
<accession>A0AAP2RJH1</accession>
<name>A0AAP2RJH1_9FIRM</name>
<keyword evidence="2" id="KW-1133">Transmembrane helix</keyword>
<protein>
    <submittedName>
        <fullName evidence="3">CTP synthase</fullName>
    </submittedName>
</protein>
<keyword evidence="2" id="KW-0472">Membrane</keyword>
<dbReference type="Proteomes" id="UP001299265">
    <property type="component" value="Unassembled WGS sequence"/>
</dbReference>
<dbReference type="RefSeq" id="WP_231063180.1">
    <property type="nucleotide sequence ID" value="NZ_JAJNOR010000007.1"/>
</dbReference>
<evidence type="ECO:0000313" key="3">
    <source>
        <dbReference type="EMBL" id="MCD2493322.1"/>
    </source>
</evidence>
<keyword evidence="2" id="KW-0812">Transmembrane</keyword>
<keyword evidence="4" id="KW-1185">Reference proteome</keyword>
<comment type="caution">
    <text evidence="3">The sequence shown here is derived from an EMBL/GenBank/DDBJ whole genome shotgun (WGS) entry which is preliminary data.</text>
</comment>
<proteinExistence type="predicted"/>
<dbReference type="AlphaFoldDB" id="A0AAP2RJH1"/>
<evidence type="ECO:0000256" key="2">
    <source>
        <dbReference type="SAM" id="Phobius"/>
    </source>
</evidence>
<feature type="coiled-coil region" evidence="1">
    <location>
        <begin position="37"/>
        <end position="64"/>
    </location>
</feature>
<reference evidence="3 4" key="1">
    <citation type="submission" date="2021-11" db="EMBL/GenBank/DDBJ databases">
        <title>Lacrimispora sp. nov. NSJ-141 isolated from human feces.</title>
        <authorList>
            <person name="Abdugheni R."/>
        </authorList>
    </citation>
    <scope>NUCLEOTIDE SEQUENCE [LARGE SCALE GENOMIC DNA]</scope>
    <source>
        <strain evidence="3 4">NSJ-141</strain>
    </source>
</reference>
<dbReference type="EMBL" id="JAJNOR010000007">
    <property type="protein sequence ID" value="MCD2493322.1"/>
    <property type="molecule type" value="Genomic_DNA"/>
</dbReference>